<dbReference type="STRING" id="126156.SAMN05421670_0922"/>
<evidence type="ECO:0000313" key="16">
    <source>
        <dbReference type="Proteomes" id="UP000198734"/>
    </source>
</evidence>
<gene>
    <name evidence="13" type="primary">recU</name>
    <name evidence="15" type="ORF">SAMN05421670_0922</name>
</gene>
<dbReference type="EMBL" id="FOXU01000001">
    <property type="protein sequence ID" value="SFQ09632.1"/>
    <property type="molecule type" value="Genomic_DNA"/>
</dbReference>
<sequence length="199" mass="23115">MAIHYPNGKAYVPVIQATKEKKKDYSFSNRGKTLEDEISDANEYYIAQDIAVIHKKPIPIQVVKVDYPSRSSAVIKEAYYRTPSTTDFNGVYKGRYIDFEAKETENRTAFPLKNIHLHQVEHMRKVSKQQGITFLLVRFSALDRYFCLPFEQLSLFWDRMLTGGRKSIAITEMESHAIEITPRYAPRIDYIKIVNDLNV</sequence>
<evidence type="ECO:0000256" key="13">
    <source>
        <dbReference type="HAMAP-Rule" id="MF_00130"/>
    </source>
</evidence>
<dbReference type="NCBIfam" id="NF002584">
    <property type="entry name" value="PRK02234.1-5"/>
    <property type="match status" value="1"/>
</dbReference>
<dbReference type="InterPro" id="IPR011335">
    <property type="entry name" value="Restrct_endonuc-II-like"/>
</dbReference>
<dbReference type="RefSeq" id="WP_093534608.1">
    <property type="nucleotide sequence ID" value="NZ_FOXU01000001.1"/>
</dbReference>
<evidence type="ECO:0000256" key="12">
    <source>
        <dbReference type="ARBA" id="ARBA00029523"/>
    </source>
</evidence>
<protein>
    <recommendedName>
        <fullName evidence="12 13">Holliday junction resolvase RecU</fullName>
        <ecNumber evidence="13 14">3.1.21.10</ecNumber>
    </recommendedName>
    <alternativeName>
        <fullName evidence="13">Recombination protein U homolog</fullName>
    </alternativeName>
</protein>
<dbReference type="HAMAP" id="MF_00130">
    <property type="entry name" value="RecU"/>
    <property type="match status" value="1"/>
</dbReference>
<comment type="function">
    <text evidence="13">Endonuclease that resolves Holliday junction intermediates in genetic recombination. Cleaves mobile four-strand junctions by introducing symmetrical nicks in paired strands. Promotes annealing of linear ssDNA with homologous dsDNA. Required for DNA repair, homologous recombination and chromosome segregation.</text>
</comment>
<dbReference type="GO" id="GO:0003676">
    <property type="term" value="F:nucleic acid binding"/>
    <property type="evidence" value="ECO:0007669"/>
    <property type="project" value="InterPro"/>
</dbReference>
<keyword evidence="2 13" id="KW-0963">Cytoplasm</keyword>
<dbReference type="CDD" id="cd22354">
    <property type="entry name" value="RecU-like"/>
    <property type="match status" value="1"/>
</dbReference>
<dbReference type="GO" id="GO:0005737">
    <property type="term" value="C:cytoplasm"/>
    <property type="evidence" value="ECO:0007669"/>
    <property type="project" value="UniProtKB-SubCell"/>
</dbReference>
<comment type="subcellular location">
    <subcellularLocation>
        <location evidence="1 13">Cytoplasm</location>
    </subcellularLocation>
</comment>
<dbReference type="SUPFAM" id="SSF52980">
    <property type="entry name" value="Restriction endonuclease-like"/>
    <property type="match status" value="1"/>
</dbReference>
<keyword evidence="16" id="KW-1185">Reference proteome</keyword>
<reference evidence="16" key="1">
    <citation type="submission" date="2016-10" db="EMBL/GenBank/DDBJ databases">
        <authorList>
            <person name="Varghese N."/>
            <person name="Submissions S."/>
        </authorList>
    </citation>
    <scope>NUCLEOTIDE SEQUENCE [LARGE SCALE GENOMIC DNA]</scope>
    <source>
        <strain evidence="16">DSM 11706</strain>
    </source>
</reference>
<keyword evidence="4 13" id="KW-0479">Metal-binding</keyword>
<dbReference type="GO" id="GO:0008821">
    <property type="term" value="F:crossover junction DNA endonuclease activity"/>
    <property type="evidence" value="ECO:0007669"/>
    <property type="project" value="UniProtKB-EC"/>
</dbReference>
<keyword evidence="5 13" id="KW-0255">Endonuclease</keyword>
<accession>A0A1I5VQA4</accession>
<evidence type="ECO:0000256" key="10">
    <source>
        <dbReference type="ARBA" id="ARBA00023204"/>
    </source>
</evidence>
<dbReference type="Proteomes" id="UP000198734">
    <property type="component" value="Unassembled WGS sequence"/>
</dbReference>
<proteinExistence type="inferred from homology"/>
<name>A0A1I5VQA4_9BACI</name>
<comment type="cofactor">
    <cofactor evidence="13">
        <name>Mg(2+)</name>
        <dbReference type="ChEBI" id="CHEBI:18420"/>
    </cofactor>
    <text evidence="13">Binds 1 Mg(2+) ion per subunit.</text>
</comment>
<dbReference type="Gene3D" id="3.40.1350.10">
    <property type="match status" value="1"/>
</dbReference>
<evidence type="ECO:0000256" key="4">
    <source>
        <dbReference type="ARBA" id="ARBA00022723"/>
    </source>
</evidence>
<evidence type="ECO:0000256" key="9">
    <source>
        <dbReference type="ARBA" id="ARBA00023172"/>
    </source>
</evidence>
<organism evidence="15 16">
    <name type="scientific">Psychrobacillus psychrotolerans</name>
    <dbReference type="NCBI Taxonomy" id="126156"/>
    <lineage>
        <taxon>Bacteria</taxon>
        <taxon>Bacillati</taxon>
        <taxon>Bacillota</taxon>
        <taxon>Bacilli</taxon>
        <taxon>Bacillales</taxon>
        <taxon>Bacillaceae</taxon>
        <taxon>Psychrobacillus</taxon>
    </lineage>
</organism>
<dbReference type="GO" id="GO:0006310">
    <property type="term" value="P:DNA recombination"/>
    <property type="evidence" value="ECO:0007669"/>
    <property type="project" value="UniProtKB-UniRule"/>
</dbReference>
<dbReference type="GO" id="GO:0006281">
    <property type="term" value="P:DNA repair"/>
    <property type="evidence" value="ECO:0007669"/>
    <property type="project" value="UniProtKB-UniRule"/>
</dbReference>
<feature type="binding site" evidence="13">
    <location>
        <position position="85"/>
    </location>
    <ligand>
        <name>Mg(2+)</name>
        <dbReference type="ChEBI" id="CHEBI:18420"/>
    </ligand>
</feature>
<evidence type="ECO:0000256" key="5">
    <source>
        <dbReference type="ARBA" id="ARBA00022759"/>
    </source>
</evidence>
<evidence type="ECO:0000256" key="8">
    <source>
        <dbReference type="ARBA" id="ARBA00022842"/>
    </source>
</evidence>
<keyword evidence="7 13" id="KW-0378">Hydrolase</keyword>
<evidence type="ECO:0000256" key="11">
    <source>
        <dbReference type="ARBA" id="ARBA00023447"/>
    </source>
</evidence>
<dbReference type="Pfam" id="PF03838">
    <property type="entry name" value="RecU"/>
    <property type="match status" value="1"/>
</dbReference>
<dbReference type="GO" id="GO:0007059">
    <property type="term" value="P:chromosome segregation"/>
    <property type="evidence" value="ECO:0007669"/>
    <property type="project" value="UniProtKB-UniRule"/>
</dbReference>
<feature type="binding site" evidence="13">
    <location>
        <position position="87"/>
    </location>
    <ligand>
        <name>Mg(2+)</name>
        <dbReference type="ChEBI" id="CHEBI:18420"/>
    </ligand>
</feature>
<evidence type="ECO:0000313" key="15">
    <source>
        <dbReference type="EMBL" id="SFQ09632.1"/>
    </source>
</evidence>
<feature type="binding site" evidence="13">
    <location>
        <position position="119"/>
    </location>
    <ligand>
        <name>Mg(2+)</name>
        <dbReference type="ChEBI" id="CHEBI:18420"/>
    </ligand>
</feature>
<evidence type="ECO:0000256" key="1">
    <source>
        <dbReference type="ARBA" id="ARBA00004496"/>
    </source>
</evidence>
<dbReference type="AlphaFoldDB" id="A0A1I5VQA4"/>
<evidence type="ECO:0000256" key="3">
    <source>
        <dbReference type="ARBA" id="ARBA00022722"/>
    </source>
</evidence>
<comment type="similarity">
    <text evidence="11 13">Belongs to the RecU family.</text>
</comment>
<keyword evidence="8 13" id="KW-0460">Magnesium</keyword>
<dbReference type="EC" id="3.1.21.10" evidence="13 14"/>
<dbReference type="OrthoDB" id="9783592at2"/>
<dbReference type="PIRSF" id="PIRSF037785">
    <property type="entry name" value="RecU"/>
    <property type="match status" value="1"/>
</dbReference>
<evidence type="ECO:0000256" key="2">
    <source>
        <dbReference type="ARBA" id="ARBA00022490"/>
    </source>
</evidence>
<dbReference type="GO" id="GO:0000287">
    <property type="term" value="F:magnesium ion binding"/>
    <property type="evidence" value="ECO:0007669"/>
    <property type="project" value="UniProtKB-UniRule"/>
</dbReference>
<comment type="catalytic activity">
    <reaction evidence="13">
        <text>Endonucleolytic cleavage at a junction such as a reciprocal single-stranded crossover between two homologous DNA duplexes (Holliday junction).</text>
        <dbReference type="EC" id="3.1.21.10"/>
    </reaction>
</comment>
<dbReference type="NCBIfam" id="NF002581">
    <property type="entry name" value="PRK02234.1-2"/>
    <property type="match status" value="1"/>
</dbReference>
<feature type="binding site" evidence="13">
    <location>
        <position position="100"/>
    </location>
    <ligand>
        <name>Mg(2+)</name>
        <dbReference type="ChEBI" id="CHEBI:18420"/>
    </ligand>
</feature>
<evidence type="ECO:0000256" key="6">
    <source>
        <dbReference type="ARBA" id="ARBA00022763"/>
    </source>
</evidence>
<feature type="site" description="Transition state stabilizer" evidence="13">
    <location>
        <position position="102"/>
    </location>
</feature>
<evidence type="ECO:0000256" key="14">
    <source>
        <dbReference type="NCBIfam" id="TIGR00648"/>
    </source>
</evidence>
<keyword evidence="10 13" id="KW-0234">DNA repair</keyword>
<keyword evidence="9 13" id="KW-0233">DNA recombination</keyword>
<dbReference type="InterPro" id="IPR011856">
    <property type="entry name" value="tRNA_endonuc-like_dom_sf"/>
</dbReference>
<dbReference type="NCBIfam" id="TIGR00648">
    <property type="entry name" value="recU"/>
    <property type="match status" value="1"/>
</dbReference>
<evidence type="ECO:0000256" key="7">
    <source>
        <dbReference type="ARBA" id="ARBA00022801"/>
    </source>
</evidence>
<keyword evidence="3 13" id="KW-0540">Nuclease</keyword>
<keyword evidence="6 13" id="KW-0227">DNA damage</keyword>
<dbReference type="InterPro" id="IPR004612">
    <property type="entry name" value="Resolv_RecU"/>
</dbReference>